<evidence type="ECO:0000256" key="13">
    <source>
        <dbReference type="ARBA" id="ARBA00023160"/>
    </source>
</evidence>
<keyword evidence="15" id="KW-1185">Reference proteome</keyword>
<keyword evidence="5" id="KW-0479">Metal-binding</keyword>
<keyword evidence="11" id="KW-0408">Iron</keyword>
<keyword evidence="6" id="KW-0925">Oxylipin biosynthesis</keyword>
<keyword evidence="7" id="KW-0611">Plant defense</keyword>
<dbReference type="CDD" id="cd09818">
    <property type="entry name" value="PIOX_like"/>
    <property type="match status" value="1"/>
</dbReference>
<evidence type="ECO:0000256" key="6">
    <source>
        <dbReference type="ARBA" id="ARBA00022767"/>
    </source>
</evidence>
<dbReference type="GO" id="GO:0031408">
    <property type="term" value="P:oxylipin biosynthetic process"/>
    <property type="evidence" value="ECO:0007669"/>
    <property type="project" value="UniProtKB-KW"/>
</dbReference>
<dbReference type="SUPFAM" id="SSF48113">
    <property type="entry name" value="Heme-dependent peroxidases"/>
    <property type="match status" value="1"/>
</dbReference>
<dbReference type="InterPro" id="IPR050783">
    <property type="entry name" value="Oxylipin_biosynth_metab"/>
</dbReference>
<dbReference type="GO" id="GO:0004601">
    <property type="term" value="F:peroxidase activity"/>
    <property type="evidence" value="ECO:0007669"/>
    <property type="project" value="UniProtKB-KW"/>
</dbReference>
<dbReference type="GO" id="GO:0016702">
    <property type="term" value="F:oxidoreductase activity, acting on single donors with incorporation of molecular oxygen, incorporation of two atoms of oxygen"/>
    <property type="evidence" value="ECO:0007669"/>
    <property type="project" value="TreeGrafter"/>
</dbReference>
<evidence type="ECO:0000256" key="7">
    <source>
        <dbReference type="ARBA" id="ARBA00022821"/>
    </source>
</evidence>
<proteinExistence type="predicted"/>
<dbReference type="AlphaFoldDB" id="A0A420XP79"/>
<organism evidence="14 15">
    <name type="scientific">Motilibacter peucedani</name>
    <dbReference type="NCBI Taxonomy" id="598650"/>
    <lineage>
        <taxon>Bacteria</taxon>
        <taxon>Bacillati</taxon>
        <taxon>Actinomycetota</taxon>
        <taxon>Actinomycetes</taxon>
        <taxon>Motilibacterales</taxon>
        <taxon>Motilibacteraceae</taxon>
        <taxon>Motilibacter</taxon>
    </lineage>
</organism>
<keyword evidence="2" id="KW-0444">Lipid biosynthesis</keyword>
<dbReference type="InterPro" id="IPR037120">
    <property type="entry name" value="Haem_peroxidase_sf_animal"/>
</dbReference>
<dbReference type="GO" id="GO:0006979">
    <property type="term" value="P:response to oxidative stress"/>
    <property type="evidence" value="ECO:0007669"/>
    <property type="project" value="InterPro"/>
</dbReference>
<dbReference type="InterPro" id="IPR010255">
    <property type="entry name" value="Haem_peroxidase_sf"/>
</dbReference>
<evidence type="ECO:0000256" key="10">
    <source>
        <dbReference type="ARBA" id="ARBA00023002"/>
    </source>
</evidence>
<dbReference type="OrthoDB" id="9765610at2"/>
<dbReference type="PROSITE" id="PS50292">
    <property type="entry name" value="PEROXIDASE_3"/>
    <property type="match status" value="1"/>
</dbReference>
<dbReference type="Gene3D" id="1.10.640.10">
    <property type="entry name" value="Haem peroxidase domain superfamily, animal type"/>
    <property type="match status" value="1"/>
</dbReference>
<reference evidence="14 15" key="1">
    <citation type="submission" date="2018-10" db="EMBL/GenBank/DDBJ databases">
        <title>Genomic Encyclopedia of Archaeal and Bacterial Type Strains, Phase II (KMG-II): from individual species to whole genera.</title>
        <authorList>
            <person name="Goeker M."/>
        </authorList>
    </citation>
    <scope>NUCLEOTIDE SEQUENCE [LARGE SCALE GENOMIC DNA]</scope>
    <source>
        <strain evidence="14 15">RP-AC37</strain>
    </source>
</reference>
<comment type="caution">
    <text evidence="14">The sequence shown here is derived from an EMBL/GenBank/DDBJ whole genome shotgun (WGS) entry which is preliminary data.</text>
</comment>
<evidence type="ECO:0000256" key="3">
    <source>
        <dbReference type="ARBA" id="ARBA00022559"/>
    </source>
</evidence>
<evidence type="ECO:0000256" key="9">
    <source>
        <dbReference type="ARBA" id="ARBA00022964"/>
    </source>
</evidence>
<evidence type="ECO:0000256" key="5">
    <source>
        <dbReference type="ARBA" id="ARBA00022723"/>
    </source>
</evidence>
<evidence type="ECO:0000313" key="15">
    <source>
        <dbReference type="Proteomes" id="UP000281955"/>
    </source>
</evidence>
<keyword evidence="8" id="KW-0276">Fatty acid metabolism</keyword>
<evidence type="ECO:0000256" key="1">
    <source>
        <dbReference type="ARBA" id="ARBA00001913"/>
    </source>
</evidence>
<keyword evidence="3 14" id="KW-0575">Peroxidase</keyword>
<comment type="cofactor">
    <cofactor evidence="1">
        <name>Ca(2+)</name>
        <dbReference type="ChEBI" id="CHEBI:29108"/>
    </cofactor>
</comment>
<evidence type="ECO:0000256" key="8">
    <source>
        <dbReference type="ARBA" id="ARBA00022832"/>
    </source>
</evidence>
<dbReference type="GO" id="GO:0006952">
    <property type="term" value="P:defense response"/>
    <property type="evidence" value="ECO:0007669"/>
    <property type="project" value="UniProtKB-KW"/>
</dbReference>
<evidence type="ECO:0000313" key="14">
    <source>
        <dbReference type="EMBL" id="RKS73976.1"/>
    </source>
</evidence>
<dbReference type="PANTHER" id="PTHR11903">
    <property type="entry name" value="PROSTAGLANDIN G/H SYNTHASE"/>
    <property type="match status" value="1"/>
</dbReference>
<dbReference type="RefSeq" id="WP_121193758.1">
    <property type="nucleotide sequence ID" value="NZ_RBWV01000012.1"/>
</dbReference>
<dbReference type="InterPro" id="IPR019791">
    <property type="entry name" value="Haem_peroxidase_animal"/>
</dbReference>
<accession>A0A420XP79</accession>
<dbReference type="Pfam" id="PF03098">
    <property type="entry name" value="An_peroxidase"/>
    <property type="match status" value="1"/>
</dbReference>
<dbReference type="Proteomes" id="UP000281955">
    <property type="component" value="Unassembled WGS sequence"/>
</dbReference>
<keyword evidence="9" id="KW-0223">Dioxygenase</keyword>
<keyword evidence="10" id="KW-0560">Oxidoreductase</keyword>
<dbReference type="PANTHER" id="PTHR11903:SF11">
    <property type="entry name" value="ALPHA-DIOXYGENASE 1"/>
    <property type="match status" value="1"/>
</dbReference>
<dbReference type="GO" id="GO:0006633">
    <property type="term" value="P:fatty acid biosynthetic process"/>
    <property type="evidence" value="ECO:0007669"/>
    <property type="project" value="UniProtKB-KW"/>
</dbReference>
<dbReference type="GO" id="GO:0046872">
    <property type="term" value="F:metal ion binding"/>
    <property type="evidence" value="ECO:0007669"/>
    <property type="project" value="UniProtKB-KW"/>
</dbReference>
<protein>
    <submittedName>
        <fullName evidence="14">Heme peroxidase</fullName>
    </submittedName>
</protein>
<dbReference type="InterPro" id="IPR034815">
    <property type="entry name" value="A_dioxygenase"/>
</dbReference>
<dbReference type="EMBL" id="RBWV01000012">
    <property type="protein sequence ID" value="RKS73976.1"/>
    <property type="molecule type" value="Genomic_DNA"/>
</dbReference>
<keyword evidence="13" id="KW-0275">Fatty acid biosynthesis</keyword>
<evidence type="ECO:0000256" key="4">
    <source>
        <dbReference type="ARBA" id="ARBA00022617"/>
    </source>
</evidence>
<evidence type="ECO:0000256" key="2">
    <source>
        <dbReference type="ARBA" id="ARBA00022516"/>
    </source>
</evidence>
<keyword evidence="4" id="KW-0349">Heme</keyword>
<gene>
    <name evidence="14" type="ORF">CLV35_2474</name>
</gene>
<sequence length="612" mass="69255">MGSSQHDSSRGFHASAPWRALRAFARVVDQRRGWDRLPLPLSLVVLIGLRDSLRRDNLYDPADPASYVPPAAPPTTVEAWTTRTVDGSSNDLDDVTAGMAGRRFGRNVPPSVLHRPTRDEVLHPSPREVSRALMTRVDGRMVEAPGANALVSAWLQFMIRDWFSHGPSVKDDPWEVDLVPGDAWPRRTVTVLRTMPDPTVPPGTQPPFPTSVNTCTHWWDASQVYGTTTEYQQMTRTHVGGKLVIGPDGRLPVPQGEDGPTKEPGFWVGLAMLQTLFTLEHNAICDMLNAAYPSWSDEQTFQRARLVLAAVTAKIHTVEWTPVVIGHPTTKFAMRANWFGLQGERLHRRFGRLSKSEVISGIPGSELQSYGVPYSLTEEFAAVYRMHPLVRDWYDLRSVRDDSLHARRSLRDLSGQGGVDVLSEVSLEDLFYSFGTEQPGVVTLHNFPHFLQEFERPDNGEPMDLAATDILRHREMGVPRYCEFRRQLRLRAPRSFSEITDDVDAVREMKRIYGPDGIERLDLMVGLFAERRPEGFAFSDTAFRIFILMASRRLNSDRFFTTDYRPEVYTRQGMRWIADASMASLLRRHYPALAASIGTRANAFELWDRART</sequence>
<dbReference type="GO" id="GO:0020037">
    <property type="term" value="F:heme binding"/>
    <property type="evidence" value="ECO:0007669"/>
    <property type="project" value="InterPro"/>
</dbReference>
<evidence type="ECO:0000256" key="12">
    <source>
        <dbReference type="ARBA" id="ARBA00023098"/>
    </source>
</evidence>
<keyword evidence="12" id="KW-0443">Lipid metabolism</keyword>
<name>A0A420XP79_9ACTN</name>
<evidence type="ECO:0000256" key="11">
    <source>
        <dbReference type="ARBA" id="ARBA00023004"/>
    </source>
</evidence>
<dbReference type="InParanoid" id="A0A420XP79"/>